<dbReference type="Gene3D" id="3.40.1190.20">
    <property type="match status" value="1"/>
</dbReference>
<dbReference type="GO" id="GO:0052855">
    <property type="term" value="F:ADP-dependent NAD(P)H-hydrate dehydratase activity"/>
    <property type="evidence" value="ECO:0007669"/>
    <property type="project" value="UniProtKB-UniRule"/>
</dbReference>
<feature type="domain" description="YjeF C-terminal" evidence="7">
    <location>
        <begin position="3"/>
        <end position="271"/>
    </location>
</feature>
<proteinExistence type="inferred from homology"/>
<dbReference type="Pfam" id="PF01256">
    <property type="entry name" value="Carb_kinase"/>
    <property type="match status" value="1"/>
</dbReference>
<feature type="binding site" evidence="6">
    <location>
        <position position="213"/>
    </location>
    <ligand>
        <name>AMP</name>
        <dbReference type="ChEBI" id="CHEBI:456215"/>
    </ligand>
</feature>
<evidence type="ECO:0000256" key="3">
    <source>
        <dbReference type="ARBA" id="ARBA00022857"/>
    </source>
</evidence>
<dbReference type="GO" id="GO:0052856">
    <property type="term" value="F:NAD(P)HX epimerase activity"/>
    <property type="evidence" value="ECO:0007669"/>
    <property type="project" value="TreeGrafter"/>
</dbReference>
<dbReference type="PANTHER" id="PTHR12592">
    <property type="entry name" value="ATP-DEPENDENT (S)-NAD(P)H-HYDRATE DEHYDRATASE FAMILY MEMBER"/>
    <property type="match status" value="1"/>
</dbReference>
<evidence type="ECO:0000256" key="5">
    <source>
        <dbReference type="ARBA" id="ARBA00023239"/>
    </source>
</evidence>
<dbReference type="HAMAP" id="MF_01965">
    <property type="entry name" value="NADHX_dehydratase"/>
    <property type="match status" value="1"/>
</dbReference>
<evidence type="ECO:0000256" key="6">
    <source>
        <dbReference type="HAMAP-Rule" id="MF_01965"/>
    </source>
</evidence>
<keyword evidence="1 6" id="KW-0547">Nucleotide-binding</keyword>
<dbReference type="InterPro" id="IPR000631">
    <property type="entry name" value="CARKD"/>
</dbReference>
<evidence type="ECO:0000256" key="2">
    <source>
        <dbReference type="ARBA" id="ARBA00022840"/>
    </source>
</evidence>
<gene>
    <name evidence="6" type="primary">nnrD</name>
    <name evidence="8" type="ORF">LM010_14115</name>
</gene>
<feature type="binding site" evidence="6">
    <location>
        <position position="100"/>
    </location>
    <ligand>
        <name>(6S)-NADPHX</name>
        <dbReference type="ChEBI" id="CHEBI:64076"/>
    </ligand>
</feature>
<dbReference type="PROSITE" id="PS01050">
    <property type="entry name" value="YJEF_C_2"/>
    <property type="match status" value="1"/>
</dbReference>
<dbReference type="EMBL" id="CP045068">
    <property type="protein sequence ID" value="QFQ92482.1"/>
    <property type="molecule type" value="Genomic_DNA"/>
</dbReference>
<dbReference type="InterPro" id="IPR017953">
    <property type="entry name" value="Carbohydrate_kinase_pred_CS"/>
</dbReference>
<dbReference type="AlphaFoldDB" id="A0A5P8JU53"/>
<keyword evidence="4 6" id="KW-0520">NAD</keyword>
<comment type="similarity">
    <text evidence="6">Belongs to the NnrD/CARKD family.</text>
</comment>
<comment type="cofactor">
    <cofactor evidence="6">
        <name>Mg(2+)</name>
        <dbReference type="ChEBI" id="CHEBI:18420"/>
    </cofactor>
</comment>
<comment type="subunit">
    <text evidence="6">Homotetramer.</text>
</comment>
<evidence type="ECO:0000256" key="4">
    <source>
        <dbReference type="ARBA" id="ARBA00023027"/>
    </source>
</evidence>
<dbReference type="GO" id="GO:0005524">
    <property type="term" value="F:ATP binding"/>
    <property type="evidence" value="ECO:0007669"/>
    <property type="project" value="UniProtKB-KW"/>
</dbReference>
<reference evidence="8 9" key="1">
    <citation type="submission" date="2019-10" db="EMBL/GenBank/DDBJ databases">
        <title>Genome sequencing of Lactobacillus manihotivorans.</title>
        <authorList>
            <person name="Kim K."/>
        </authorList>
    </citation>
    <scope>NUCLEOTIDE SEQUENCE [LARGE SCALE GENOMIC DNA]</scope>
    <source>
        <strain evidence="8 9">LM010</strain>
    </source>
</reference>
<dbReference type="EC" id="4.2.1.136" evidence="6"/>
<feature type="binding site" evidence="6">
    <location>
        <position position="40"/>
    </location>
    <ligand>
        <name>(6S)-NADPHX</name>
        <dbReference type="ChEBI" id="CHEBI:64076"/>
    </ligand>
</feature>
<dbReference type="PANTHER" id="PTHR12592:SF0">
    <property type="entry name" value="ATP-DEPENDENT (S)-NAD(P)H-HYDRATE DEHYDRATASE"/>
    <property type="match status" value="1"/>
</dbReference>
<keyword evidence="5 6" id="KW-0456">Lyase</keyword>
<evidence type="ECO:0000313" key="8">
    <source>
        <dbReference type="EMBL" id="QFQ92482.1"/>
    </source>
</evidence>
<feature type="binding site" evidence="6">
    <location>
        <position position="214"/>
    </location>
    <ligand>
        <name>(6S)-NADPHX</name>
        <dbReference type="ChEBI" id="CHEBI:64076"/>
    </ligand>
</feature>
<feature type="binding site" evidence="6">
    <location>
        <begin position="185"/>
        <end position="189"/>
    </location>
    <ligand>
        <name>AMP</name>
        <dbReference type="ChEBI" id="CHEBI:456215"/>
    </ligand>
</feature>
<dbReference type="Proteomes" id="UP000388452">
    <property type="component" value="Chromosome"/>
</dbReference>
<accession>A0A5P8JU53</accession>
<protein>
    <recommendedName>
        <fullName evidence="6">ADP-dependent (S)-NAD(P)H-hydrate dehydratase</fullName>
        <ecNumber evidence="6">4.2.1.136</ecNumber>
    </recommendedName>
    <alternativeName>
        <fullName evidence="6">ADP-dependent NAD(P)HX dehydratase</fullName>
    </alternativeName>
</protein>
<keyword evidence="2 6" id="KW-0067">ATP-binding</keyword>
<feature type="binding site" evidence="6">
    <location>
        <position position="151"/>
    </location>
    <ligand>
        <name>(6S)-NADPHX</name>
        <dbReference type="ChEBI" id="CHEBI:64076"/>
    </ligand>
</feature>
<dbReference type="PROSITE" id="PS51383">
    <property type="entry name" value="YJEF_C_3"/>
    <property type="match status" value="1"/>
</dbReference>
<comment type="catalytic activity">
    <reaction evidence="6">
        <text>(6S)-NADHX + ADP = AMP + phosphate + NADH + H(+)</text>
        <dbReference type="Rhea" id="RHEA:32223"/>
        <dbReference type="ChEBI" id="CHEBI:15378"/>
        <dbReference type="ChEBI" id="CHEBI:43474"/>
        <dbReference type="ChEBI" id="CHEBI:57945"/>
        <dbReference type="ChEBI" id="CHEBI:64074"/>
        <dbReference type="ChEBI" id="CHEBI:456215"/>
        <dbReference type="ChEBI" id="CHEBI:456216"/>
        <dbReference type="EC" id="4.2.1.136"/>
    </reaction>
</comment>
<evidence type="ECO:0000259" key="7">
    <source>
        <dbReference type="PROSITE" id="PS51383"/>
    </source>
</evidence>
<dbReference type="SUPFAM" id="SSF53613">
    <property type="entry name" value="Ribokinase-like"/>
    <property type="match status" value="1"/>
</dbReference>
<keyword evidence="3 6" id="KW-0521">NADP</keyword>
<dbReference type="GO" id="GO:0110051">
    <property type="term" value="P:metabolite repair"/>
    <property type="evidence" value="ECO:0007669"/>
    <property type="project" value="TreeGrafter"/>
</dbReference>
<dbReference type="GO" id="GO:0046496">
    <property type="term" value="P:nicotinamide nucleotide metabolic process"/>
    <property type="evidence" value="ECO:0007669"/>
    <property type="project" value="UniProtKB-UniRule"/>
</dbReference>
<comment type="catalytic activity">
    <reaction evidence="6">
        <text>(6S)-NADPHX + ADP = AMP + phosphate + NADPH + H(+)</text>
        <dbReference type="Rhea" id="RHEA:32235"/>
        <dbReference type="ChEBI" id="CHEBI:15378"/>
        <dbReference type="ChEBI" id="CHEBI:43474"/>
        <dbReference type="ChEBI" id="CHEBI:57783"/>
        <dbReference type="ChEBI" id="CHEBI:64076"/>
        <dbReference type="ChEBI" id="CHEBI:456215"/>
        <dbReference type="ChEBI" id="CHEBI:456216"/>
        <dbReference type="EC" id="4.2.1.136"/>
    </reaction>
</comment>
<evidence type="ECO:0000256" key="1">
    <source>
        <dbReference type="ARBA" id="ARBA00022741"/>
    </source>
</evidence>
<dbReference type="NCBIfam" id="TIGR00196">
    <property type="entry name" value="yjeF_cterm"/>
    <property type="match status" value="1"/>
</dbReference>
<dbReference type="InterPro" id="IPR029056">
    <property type="entry name" value="Ribokinase-like"/>
</dbReference>
<evidence type="ECO:0000313" key="9">
    <source>
        <dbReference type="Proteomes" id="UP000388452"/>
    </source>
</evidence>
<dbReference type="CDD" id="cd01171">
    <property type="entry name" value="YXKO-related"/>
    <property type="match status" value="1"/>
</dbReference>
<name>A0A5P8JU53_9LACO</name>
<comment type="function">
    <text evidence="6">Catalyzes the dehydration of the S-form of NAD(P)HX at the expense of ADP, which is converted to AMP. Together with NAD(P)HX epimerase, which catalyzes the epimerization of the S- and R-forms, the enzyme allows the repair of both epimers of NAD(P)HX, a damaged form of NAD(P)H that is a result of enzymatic or heat-dependent hydration.</text>
</comment>
<sequence>MQTLSEQCVSQVVHPRKKKSYKGQFGRVTVIGGNAQYGGAAIMSASAAVYAGAGLVSVVTDAVNRSALHARLPEAMILPFDAGKLEALLIAQDVLVIGPGLGDDNAALHLLKRVFATIRPDQTVIIDGSAITLIAREHLTVPEARLIWTPHQMEWQRLSGVKLSDQNPQTNAQAAKKISGVVIVKSEATEIFGLQEAYLNPAGSPAMATGGSGDTLTGILAAFVGQFGYSDATICAAVYTHSAVADEVASTHYVALPTQVITQLPQYMALMSQK</sequence>
<dbReference type="RefSeq" id="WP_054714916.1">
    <property type="nucleotide sequence ID" value="NZ_CP045068.1"/>
</dbReference>
<organism evidence="8 9">
    <name type="scientific">Lacticaseibacillus manihotivorans</name>
    <dbReference type="NCBI Taxonomy" id="88233"/>
    <lineage>
        <taxon>Bacteria</taxon>
        <taxon>Bacillati</taxon>
        <taxon>Bacillota</taxon>
        <taxon>Bacilli</taxon>
        <taxon>Lactobacillales</taxon>
        <taxon>Lactobacillaceae</taxon>
        <taxon>Lacticaseibacillus</taxon>
    </lineage>
</organism>